<organism evidence="4 5">
    <name type="scientific">Hericium alpestre</name>
    <dbReference type="NCBI Taxonomy" id="135208"/>
    <lineage>
        <taxon>Eukaryota</taxon>
        <taxon>Fungi</taxon>
        <taxon>Dikarya</taxon>
        <taxon>Basidiomycota</taxon>
        <taxon>Agaricomycotina</taxon>
        <taxon>Agaricomycetes</taxon>
        <taxon>Russulales</taxon>
        <taxon>Hericiaceae</taxon>
        <taxon>Hericium</taxon>
    </lineage>
</organism>
<dbReference type="Pfam" id="PF10435">
    <property type="entry name" value="BetaGal_dom2"/>
    <property type="match status" value="1"/>
</dbReference>
<evidence type="ECO:0000256" key="1">
    <source>
        <dbReference type="ARBA" id="ARBA00009809"/>
    </source>
</evidence>
<dbReference type="Gene3D" id="2.102.20.10">
    <property type="entry name" value="Beta-galactosidase, domain 2"/>
    <property type="match status" value="1"/>
</dbReference>
<keyword evidence="5" id="KW-1185">Reference proteome</keyword>
<keyword evidence="2" id="KW-0472">Membrane</keyword>
<dbReference type="PANTHER" id="PTHR23421">
    <property type="entry name" value="BETA-GALACTOSIDASE RELATED"/>
    <property type="match status" value="1"/>
</dbReference>
<dbReference type="SUPFAM" id="SSF51445">
    <property type="entry name" value="(Trans)glycosidases"/>
    <property type="match status" value="1"/>
</dbReference>
<dbReference type="InterPro" id="IPR018954">
    <property type="entry name" value="Betagal_dom2"/>
</dbReference>
<evidence type="ECO:0000256" key="2">
    <source>
        <dbReference type="SAM" id="Phobius"/>
    </source>
</evidence>
<proteinExistence type="inferred from homology"/>
<feature type="domain" description="Beta-galactosidase" evidence="3">
    <location>
        <begin position="424"/>
        <end position="580"/>
    </location>
</feature>
<name>A0A4Z0A4A1_9AGAM</name>
<dbReference type="SUPFAM" id="SSF51011">
    <property type="entry name" value="Glycosyl hydrolase domain"/>
    <property type="match status" value="1"/>
</dbReference>
<dbReference type="GO" id="GO:0004553">
    <property type="term" value="F:hydrolase activity, hydrolyzing O-glycosyl compounds"/>
    <property type="evidence" value="ECO:0007669"/>
    <property type="project" value="InterPro"/>
</dbReference>
<sequence length="584" mass="64177">MATLSAIPGLHRPMEIKEKNRTWTSYALLAFVSVALSLAWILPAHSSVTLNRVLAGSGYADIAARVFPLQDRNVLVSQPAATDTELLSSNNRTDQVQWDGYSLFLLGQRIFILSGEFHTFRLPVPSLWPDILQKVKAAGLNAISLYTHWGLINPRSTRPRARRGVWIILRPGPYINAETTAGGIAHWVTSQVAGQLRTNATDFHDSWQDYIQGVIKETVPYQITQGGPVIAIQIDNEYEQSGFGDAEYFAELEAAYHNSSIVVPLTYNDPGEGKNFINGTGAVDIYGLDSYPQGFDCSNPTRWAPVPTNWHDYHEDANPSQPFYFPEFQGGSFDAWGPTAPGYENCRELTGADFESVFYRSQWAANAKLISYYMVYGGTSWGALPFGGVYTSYDYGSAIQENRDLTDKYTELKRQGLFLRSSPEFYKTDWIGNSSTGAVNISNSVAFAVLLRNPDTNASFYIARQTDSTSTATTTFTLTVDTSAGTIEVPQIASNITLGGRESKVIVTDYHFGENSTLLYSTASVLFAGRIGSRDVVFLYGDGNQEHEASLILQGPASIRAQSSLVSFSNTTGPQTVVTFLPGI</sequence>
<feature type="non-terminal residue" evidence="4">
    <location>
        <position position="584"/>
    </location>
</feature>
<accession>A0A4Z0A4A1</accession>
<protein>
    <recommendedName>
        <fullName evidence="3">Beta-galactosidase domain-containing protein</fullName>
    </recommendedName>
</protein>
<dbReference type="SMART" id="SM01029">
    <property type="entry name" value="BetaGal_dom2"/>
    <property type="match status" value="1"/>
</dbReference>
<dbReference type="InterPro" id="IPR017853">
    <property type="entry name" value="GH"/>
</dbReference>
<evidence type="ECO:0000313" key="4">
    <source>
        <dbReference type="EMBL" id="TFY81153.1"/>
    </source>
</evidence>
<dbReference type="Proteomes" id="UP000298061">
    <property type="component" value="Unassembled WGS sequence"/>
</dbReference>
<dbReference type="OrthoDB" id="1657402at2759"/>
<comment type="caution">
    <text evidence="4">The sequence shown here is derived from an EMBL/GenBank/DDBJ whole genome shotgun (WGS) entry which is preliminary data.</text>
</comment>
<dbReference type="GO" id="GO:0005975">
    <property type="term" value="P:carbohydrate metabolic process"/>
    <property type="evidence" value="ECO:0007669"/>
    <property type="project" value="InterPro"/>
</dbReference>
<keyword evidence="2" id="KW-1133">Transmembrane helix</keyword>
<evidence type="ECO:0000259" key="3">
    <source>
        <dbReference type="SMART" id="SM01029"/>
    </source>
</evidence>
<keyword evidence="2" id="KW-0812">Transmembrane</keyword>
<dbReference type="Gene3D" id="3.20.20.80">
    <property type="entry name" value="Glycosidases"/>
    <property type="match status" value="1"/>
</dbReference>
<dbReference type="STRING" id="135208.A0A4Z0A4A1"/>
<dbReference type="InterPro" id="IPR037110">
    <property type="entry name" value="Betagal_dom2_sf"/>
</dbReference>
<comment type="similarity">
    <text evidence="1">Belongs to the glycosyl hydrolase 35 family.</text>
</comment>
<reference evidence="4 5" key="1">
    <citation type="submission" date="2019-02" db="EMBL/GenBank/DDBJ databases">
        <title>Genome sequencing of the rare red list fungi Hericium alpestre (H. flagellum).</title>
        <authorList>
            <person name="Buettner E."/>
            <person name="Kellner H."/>
        </authorList>
    </citation>
    <scope>NUCLEOTIDE SEQUENCE [LARGE SCALE GENOMIC DNA]</scope>
    <source>
        <strain evidence="4 5">DSM 108284</strain>
    </source>
</reference>
<dbReference type="Pfam" id="PF01301">
    <property type="entry name" value="Glyco_hydro_35"/>
    <property type="match status" value="1"/>
</dbReference>
<dbReference type="EMBL" id="SFCI01000245">
    <property type="protein sequence ID" value="TFY81153.1"/>
    <property type="molecule type" value="Genomic_DNA"/>
</dbReference>
<dbReference type="PRINTS" id="PR00742">
    <property type="entry name" value="GLHYDRLASE35"/>
</dbReference>
<feature type="transmembrane region" description="Helical" evidence="2">
    <location>
        <begin position="23"/>
        <end position="42"/>
    </location>
</feature>
<dbReference type="InterPro" id="IPR031330">
    <property type="entry name" value="Gly_Hdrlase_35_cat"/>
</dbReference>
<evidence type="ECO:0000313" key="5">
    <source>
        <dbReference type="Proteomes" id="UP000298061"/>
    </source>
</evidence>
<dbReference type="InterPro" id="IPR001944">
    <property type="entry name" value="Glycoside_Hdrlase_35"/>
</dbReference>
<dbReference type="AlphaFoldDB" id="A0A4Z0A4A1"/>
<gene>
    <name evidence="4" type="ORF">EWM64_g2859</name>
</gene>